<comment type="caution">
    <text evidence="2">The sequence shown here is derived from an EMBL/GenBank/DDBJ whole genome shotgun (WGS) entry which is preliminary data.</text>
</comment>
<accession>A0A371FXL4</accession>
<feature type="non-terminal residue" evidence="2">
    <location>
        <position position="1"/>
    </location>
</feature>
<dbReference type="Proteomes" id="UP000257109">
    <property type="component" value="Unassembled WGS sequence"/>
</dbReference>
<feature type="transmembrane region" description="Helical" evidence="1">
    <location>
        <begin position="46"/>
        <end position="69"/>
    </location>
</feature>
<organism evidence="2 3">
    <name type="scientific">Mucuna pruriens</name>
    <name type="common">Velvet bean</name>
    <name type="synonym">Dolichos pruriens</name>
    <dbReference type="NCBI Taxonomy" id="157652"/>
    <lineage>
        <taxon>Eukaryota</taxon>
        <taxon>Viridiplantae</taxon>
        <taxon>Streptophyta</taxon>
        <taxon>Embryophyta</taxon>
        <taxon>Tracheophyta</taxon>
        <taxon>Spermatophyta</taxon>
        <taxon>Magnoliopsida</taxon>
        <taxon>eudicotyledons</taxon>
        <taxon>Gunneridae</taxon>
        <taxon>Pentapetalae</taxon>
        <taxon>rosids</taxon>
        <taxon>fabids</taxon>
        <taxon>Fabales</taxon>
        <taxon>Fabaceae</taxon>
        <taxon>Papilionoideae</taxon>
        <taxon>50 kb inversion clade</taxon>
        <taxon>NPAAA clade</taxon>
        <taxon>indigoferoid/millettioid clade</taxon>
        <taxon>Phaseoleae</taxon>
        <taxon>Mucuna</taxon>
    </lineage>
</organism>
<keyword evidence="1" id="KW-1133">Transmembrane helix</keyword>
<reference evidence="2" key="1">
    <citation type="submission" date="2018-05" db="EMBL/GenBank/DDBJ databases">
        <title>Draft genome of Mucuna pruriens seed.</title>
        <authorList>
            <person name="Nnadi N.E."/>
            <person name="Vos R."/>
            <person name="Hasami M.H."/>
            <person name="Devisetty U.K."/>
            <person name="Aguiy J.C."/>
        </authorList>
    </citation>
    <scope>NUCLEOTIDE SEQUENCE [LARGE SCALE GENOMIC DNA]</scope>
    <source>
        <strain evidence="2">JCA_2017</strain>
    </source>
</reference>
<evidence type="ECO:0000256" key="1">
    <source>
        <dbReference type="SAM" id="Phobius"/>
    </source>
</evidence>
<name>A0A371FXL4_MUCPR</name>
<gene>
    <name evidence="2" type="ORF">CR513_36128</name>
</gene>
<dbReference type="AlphaFoldDB" id="A0A371FXL4"/>
<keyword evidence="3" id="KW-1185">Reference proteome</keyword>
<keyword evidence="1" id="KW-0812">Transmembrane</keyword>
<sequence>MSTKIITTLCYLSIRDFILEKICHQLCVELVDNGLKFINHKRVQEIVAIFLNMAVYRISHTIFYFVLVIQNFKNDQSYWYFFKNDIRAIDSI</sequence>
<evidence type="ECO:0000313" key="3">
    <source>
        <dbReference type="Proteomes" id="UP000257109"/>
    </source>
</evidence>
<protein>
    <submittedName>
        <fullName evidence="2">Uncharacterized protein</fullName>
    </submittedName>
</protein>
<proteinExistence type="predicted"/>
<evidence type="ECO:0000313" key="2">
    <source>
        <dbReference type="EMBL" id="RDX83011.1"/>
    </source>
</evidence>
<keyword evidence="1" id="KW-0472">Membrane</keyword>
<dbReference type="EMBL" id="QJKJ01007489">
    <property type="protein sequence ID" value="RDX83011.1"/>
    <property type="molecule type" value="Genomic_DNA"/>
</dbReference>